<feature type="signal peptide" evidence="1">
    <location>
        <begin position="1"/>
        <end position="29"/>
    </location>
</feature>
<keyword evidence="3" id="KW-1185">Reference proteome</keyword>
<feature type="chain" id="PRO_5043029656" description="Secreted protein" evidence="1">
    <location>
        <begin position="30"/>
        <end position="104"/>
    </location>
</feature>
<dbReference type="Proteomes" id="UP001417504">
    <property type="component" value="Unassembled WGS sequence"/>
</dbReference>
<dbReference type="AlphaFoldDB" id="A0AAP0ECD3"/>
<proteinExistence type="predicted"/>
<evidence type="ECO:0000313" key="3">
    <source>
        <dbReference type="Proteomes" id="UP001417504"/>
    </source>
</evidence>
<name>A0AAP0ECD3_9MAGN</name>
<gene>
    <name evidence="2" type="ORF">Sjap_023796</name>
</gene>
<comment type="caution">
    <text evidence="2">The sequence shown here is derived from an EMBL/GenBank/DDBJ whole genome shotgun (WGS) entry which is preliminary data.</text>
</comment>
<sequence length="104" mass="12373">MMKSKRMKKMMQWMWMWMWMCATRQRLQAEVRRMEDEEDDGGWHGWRMKKMMQRMCTGLQLEVNRSRKKMMVVADSTDGGRRMCSGWMKKMMADSSGVAEGGSS</sequence>
<keyword evidence="1" id="KW-0732">Signal</keyword>
<organism evidence="2 3">
    <name type="scientific">Stephania japonica</name>
    <dbReference type="NCBI Taxonomy" id="461633"/>
    <lineage>
        <taxon>Eukaryota</taxon>
        <taxon>Viridiplantae</taxon>
        <taxon>Streptophyta</taxon>
        <taxon>Embryophyta</taxon>
        <taxon>Tracheophyta</taxon>
        <taxon>Spermatophyta</taxon>
        <taxon>Magnoliopsida</taxon>
        <taxon>Ranunculales</taxon>
        <taxon>Menispermaceae</taxon>
        <taxon>Menispermoideae</taxon>
        <taxon>Cissampelideae</taxon>
        <taxon>Stephania</taxon>
    </lineage>
</organism>
<dbReference type="EMBL" id="JBBNAE010000010">
    <property type="protein sequence ID" value="KAK9090619.1"/>
    <property type="molecule type" value="Genomic_DNA"/>
</dbReference>
<reference evidence="2 3" key="1">
    <citation type="submission" date="2024-01" db="EMBL/GenBank/DDBJ databases">
        <title>Genome assemblies of Stephania.</title>
        <authorList>
            <person name="Yang L."/>
        </authorList>
    </citation>
    <scope>NUCLEOTIDE SEQUENCE [LARGE SCALE GENOMIC DNA]</scope>
    <source>
        <strain evidence="2">QJT</strain>
        <tissue evidence="2">Leaf</tissue>
    </source>
</reference>
<protein>
    <recommendedName>
        <fullName evidence="4">Secreted protein</fullName>
    </recommendedName>
</protein>
<evidence type="ECO:0008006" key="4">
    <source>
        <dbReference type="Google" id="ProtNLM"/>
    </source>
</evidence>
<accession>A0AAP0ECD3</accession>
<evidence type="ECO:0000313" key="2">
    <source>
        <dbReference type="EMBL" id="KAK9090619.1"/>
    </source>
</evidence>
<evidence type="ECO:0000256" key="1">
    <source>
        <dbReference type="SAM" id="SignalP"/>
    </source>
</evidence>